<protein>
    <submittedName>
        <fullName evidence="2">Uncharacterized protein</fullName>
    </submittedName>
</protein>
<evidence type="ECO:0000313" key="2">
    <source>
        <dbReference type="EMBL" id="RBQ23077.1"/>
    </source>
</evidence>
<comment type="caution">
    <text evidence="2">The sequence shown here is derived from an EMBL/GenBank/DDBJ whole genome shotgun (WGS) entry which is preliminary data.</text>
</comment>
<organism evidence="2 3">
    <name type="scientific">Candidatus Methanobinarius endosymbioticus</name>
    <dbReference type="NCBI Taxonomy" id="2006182"/>
    <lineage>
        <taxon>Archaea</taxon>
        <taxon>Methanobacteriati</taxon>
        <taxon>Methanobacteriota</taxon>
        <taxon>Methanomada group</taxon>
        <taxon>Methanobacteria</taxon>
        <taxon>Methanobacteriales</taxon>
        <taxon>Methanobacteriaceae</taxon>
        <taxon>Candidatus Methanobinarius</taxon>
    </lineage>
</organism>
<gene>
    <name evidence="2" type="ORF">ALNOE001_12020</name>
</gene>
<reference evidence="2 3" key="1">
    <citation type="submission" date="2018-06" db="EMBL/GenBank/DDBJ databases">
        <title>Genomic insight into two independent archaeal endosymbiosis events.</title>
        <authorList>
            <person name="Lind A.E."/>
            <person name="Lewis W.H."/>
            <person name="Spang A."/>
            <person name="Guy L."/>
            <person name="Embley M.T."/>
            <person name="Ettema T.J.G."/>
        </authorList>
    </citation>
    <scope>NUCLEOTIDE SEQUENCE [LARGE SCALE GENOMIC DNA]</scope>
    <source>
        <strain evidence="2">NOE</strain>
    </source>
</reference>
<keyword evidence="1" id="KW-0812">Transmembrane</keyword>
<keyword evidence="3" id="KW-1185">Reference proteome</keyword>
<sequence length="150" mass="18356">MVQNPLFIISYVGSVFCIILLYKYLKIYRLKKQFKDQEKGNRKLKRYMKTDELPKKEEVYNNFLGDKKILGKGFYLRIAYLISVVGLLIIINTYYFKLVFLDILIIFVILNLIYRYIFLTHLDKKIFNERWEKEKIKKYMDEYIFNETNE</sequence>
<dbReference type="AlphaFoldDB" id="A0A366MAN4"/>
<keyword evidence="1" id="KW-1133">Transmembrane helix</keyword>
<feature type="transmembrane region" description="Helical" evidence="1">
    <location>
        <begin position="6"/>
        <end position="25"/>
    </location>
</feature>
<keyword evidence="1" id="KW-0472">Membrane</keyword>
<proteinExistence type="predicted"/>
<accession>A0A366MAN4</accession>
<name>A0A366MAN4_9EURY</name>
<dbReference type="EMBL" id="NIZT01000029">
    <property type="protein sequence ID" value="RBQ23077.1"/>
    <property type="molecule type" value="Genomic_DNA"/>
</dbReference>
<evidence type="ECO:0000313" key="3">
    <source>
        <dbReference type="Proteomes" id="UP000253099"/>
    </source>
</evidence>
<evidence type="ECO:0000256" key="1">
    <source>
        <dbReference type="SAM" id="Phobius"/>
    </source>
</evidence>
<feature type="transmembrane region" description="Helical" evidence="1">
    <location>
        <begin position="74"/>
        <end position="92"/>
    </location>
</feature>
<feature type="transmembrane region" description="Helical" evidence="1">
    <location>
        <begin position="98"/>
        <end position="117"/>
    </location>
</feature>
<dbReference type="Proteomes" id="UP000253099">
    <property type="component" value="Unassembled WGS sequence"/>
</dbReference>